<name>A0A0M3I0E1_ASCLU</name>
<organism evidence="1 2">
    <name type="scientific">Ascaris lumbricoides</name>
    <name type="common">Giant roundworm</name>
    <dbReference type="NCBI Taxonomy" id="6252"/>
    <lineage>
        <taxon>Eukaryota</taxon>
        <taxon>Metazoa</taxon>
        <taxon>Ecdysozoa</taxon>
        <taxon>Nematoda</taxon>
        <taxon>Chromadorea</taxon>
        <taxon>Rhabditida</taxon>
        <taxon>Spirurina</taxon>
        <taxon>Ascaridomorpha</taxon>
        <taxon>Ascaridoidea</taxon>
        <taxon>Ascarididae</taxon>
        <taxon>Ascaris</taxon>
    </lineage>
</organism>
<dbReference type="WBParaSite" id="ALUE_0000957901-mRNA-1">
    <property type="protein sequence ID" value="ALUE_0000957901-mRNA-1"/>
    <property type="gene ID" value="ALUE_0000957901"/>
</dbReference>
<evidence type="ECO:0000313" key="1">
    <source>
        <dbReference type="Proteomes" id="UP000036681"/>
    </source>
</evidence>
<evidence type="ECO:0000313" key="2">
    <source>
        <dbReference type="WBParaSite" id="ALUE_0000957901-mRNA-1"/>
    </source>
</evidence>
<dbReference type="AlphaFoldDB" id="A0A0M3I0E1"/>
<protein>
    <submittedName>
        <fullName evidence="2">Secreted protein</fullName>
    </submittedName>
</protein>
<sequence>MRGARAELCPSSLSSSSMGAVSSAHLCACFAPSSRIPTLPLTLAIVASGVDVASWSRSYLASTPRGYFGSALQHPRQRFCRALQHYTCRDR</sequence>
<reference evidence="2" key="1">
    <citation type="submission" date="2017-02" db="UniProtKB">
        <authorList>
            <consortium name="WormBaseParasite"/>
        </authorList>
    </citation>
    <scope>IDENTIFICATION</scope>
</reference>
<proteinExistence type="predicted"/>
<dbReference type="Proteomes" id="UP000036681">
    <property type="component" value="Unplaced"/>
</dbReference>
<keyword evidence="1" id="KW-1185">Reference proteome</keyword>
<accession>A0A0M3I0E1</accession>